<organism evidence="2 3">
    <name type="scientific">Polyplax serrata</name>
    <name type="common">Common mouse louse</name>
    <dbReference type="NCBI Taxonomy" id="468196"/>
    <lineage>
        <taxon>Eukaryota</taxon>
        <taxon>Metazoa</taxon>
        <taxon>Ecdysozoa</taxon>
        <taxon>Arthropoda</taxon>
        <taxon>Hexapoda</taxon>
        <taxon>Insecta</taxon>
        <taxon>Pterygota</taxon>
        <taxon>Neoptera</taxon>
        <taxon>Paraneoptera</taxon>
        <taxon>Psocodea</taxon>
        <taxon>Troctomorpha</taxon>
        <taxon>Phthiraptera</taxon>
        <taxon>Anoplura</taxon>
        <taxon>Polyplacidae</taxon>
        <taxon>Polyplax</taxon>
    </lineage>
</organism>
<feature type="compositionally biased region" description="Polar residues" evidence="1">
    <location>
        <begin position="1"/>
        <end position="15"/>
    </location>
</feature>
<evidence type="ECO:0000313" key="3">
    <source>
        <dbReference type="Proteomes" id="UP001359485"/>
    </source>
</evidence>
<feature type="region of interest" description="Disordered" evidence="1">
    <location>
        <begin position="1"/>
        <end position="36"/>
    </location>
</feature>
<gene>
    <name evidence="2" type="ORF">RUM44_000015</name>
</gene>
<dbReference type="EMBL" id="JAWJWF010000003">
    <property type="protein sequence ID" value="KAK6634768.1"/>
    <property type="molecule type" value="Genomic_DNA"/>
</dbReference>
<name>A0ABR1B4A4_POLSC</name>
<protein>
    <submittedName>
        <fullName evidence="2">Uncharacterized protein</fullName>
    </submittedName>
</protein>
<dbReference type="Proteomes" id="UP001359485">
    <property type="component" value="Unassembled WGS sequence"/>
</dbReference>
<sequence length="175" mass="19167">MSPNTTSNGKSNETISIALGGGKEQKCHAGARDSLADWKPSDTSAVVDLDAEPPPAIGDLCKSNGAVSTLVGELLSDIYGKVEMKRRVSGSTCDLGYQDSDHSRSSNEVGTRFQWTSRDLNSLRLEKEKLEKLITEEGSRLVKYLKKKNFLLMKREVHYDIITACIQAISPKTSC</sequence>
<feature type="compositionally biased region" description="Basic and acidic residues" evidence="1">
    <location>
        <begin position="23"/>
        <end position="36"/>
    </location>
</feature>
<evidence type="ECO:0000313" key="2">
    <source>
        <dbReference type="EMBL" id="KAK6634768.1"/>
    </source>
</evidence>
<accession>A0ABR1B4A4</accession>
<reference evidence="2 3" key="1">
    <citation type="submission" date="2023-09" db="EMBL/GenBank/DDBJ databases">
        <title>Genomes of two closely related lineages of the louse Polyplax serrata with different host specificities.</title>
        <authorList>
            <person name="Martinu J."/>
            <person name="Tarabai H."/>
            <person name="Stefka J."/>
            <person name="Hypsa V."/>
        </authorList>
    </citation>
    <scope>NUCLEOTIDE SEQUENCE [LARGE SCALE GENOMIC DNA]</scope>
    <source>
        <strain evidence="2">98ZLc_SE</strain>
    </source>
</reference>
<proteinExistence type="predicted"/>
<keyword evidence="3" id="KW-1185">Reference proteome</keyword>
<comment type="caution">
    <text evidence="2">The sequence shown here is derived from an EMBL/GenBank/DDBJ whole genome shotgun (WGS) entry which is preliminary data.</text>
</comment>
<evidence type="ECO:0000256" key="1">
    <source>
        <dbReference type="SAM" id="MobiDB-lite"/>
    </source>
</evidence>